<organism evidence="1">
    <name type="scientific">Anguilla anguilla</name>
    <name type="common">European freshwater eel</name>
    <name type="synonym">Muraena anguilla</name>
    <dbReference type="NCBI Taxonomy" id="7936"/>
    <lineage>
        <taxon>Eukaryota</taxon>
        <taxon>Metazoa</taxon>
        <taxon>Chordata</taxon>
        <taxon>Craniata</taxon>
        <taxon>Vertebrata</taxon>
        <taxon>Euteleostomi</taxon>
        <taxon>Actinopterygii</taxon>
        <taxon>Neopterygii</taxon>
        <taxon>Teleostei</taxon>
        <taxon>Anguilliformes</taxon>
        <taxon>Anguillidae</taxon>
        <taxon>Anguilla</taxon>
    </lineage>
</organism>
<accession>A0A0E9WZP1</accession>
<dbReference type="AlphaFoldDB" id="A0A0E9WZP1"/>
<name>A0A0E9WZP1_ANGAN</name>
<sequence length="69" mass="8256">MILRLPGPFYRGKDTYVLVNFHREKAEQTIWNRLEQRMQRGYTREAYLELVANIWKKISEDPHIPPSPG</sequence>
<dbReference type="EMBL" id="GBXM01013477">
    <property type="protein sequence ID" value="JAH95100.1"/>
    <property type="molecule type" value="Transcribed_RNA"/>
</dbReference>
<evidence type="ECO:0000313" key="1">
    <source>
        <dbReference type="EMBL" id="JAH95100.1"/>
    </source>
</evidence>
<proteinExistence type="predicted"/>
<protein>
    <submittedName>
        <fullName evidence="1">Uncharacterized protein</fullName>
    </submittedName>
</protein>
<reference evidence="1" key="2">
    <citation type="journal article" date="2015" name="Fish Shellfish Immunol.">
        <title>Early steps in the European eel (Anguilla anguilla)-Vibrio vulnificus interaction in the gills: Role of the RtxA13 toxin.</title>
        <authorList>
            <person name="Callol A."/>
            <person name="Pajuelo D."/>
            <person name="Ebbesson L."/>
            <person name="Teles M."/>
            <person name="MacKenzie S."/>
            <person name="Amaro C."/>
        </authorList>
    </citation>
    <scope>NUCLEOTIDE SEQUENCE</scope>
</reference>
<reference evidence="1" key="1">
    <citation type="submission" date="2014-11" db="EMBL/GenBank/DDBJ databases">
        <authorList>
            <person name="Amaro Gonzalez C."/>
        </authorList>
    </citation>
    <scope>NUCLEOTIDE SEQUENCE</scope>
</reference>